<keyword evidence="3" id="KW-1185">Reference proteome</keyword>
<dbReference type="Proteomes" id="UP000632377">
    <property type="component" value="Unassembled WGS sequence"/>
</dbReference>
<dbReference type="RefSeq" id="WP_202748451.1">
    <property type="nucleotide sequence ID" value="NZ_JAESWC010000002.1"/>
</dbReference>
<feature type="domain" description="Na+-translocating membrane potential-generating system MpsC" evidence="1">
    <location>
        <begin position="10"/>
        <end position="110"/>
    </location>
</feature>
<feature type="domain" description="Na+-translocating membrane potential-generating system MpsC" evidence="1">
    <location>
        <begin position="141"/>
        <end position="231"/>
    </location>
</feature>
<evidence type="ECO:0000259" key="1">
    <source>
        <dbReference type="Pfam" id="PF10057"/>
    </source>
</evidence>
<comment type="caution">
    <text evidence="2">The sequence shown here is derived from an EMBL/GenBank/DDBJ whole genome shotgun (WGS) entry which is preliminary data.</text>
</comment>
<gene>
    <name evidence="2" type="ORF">JK636_08825</name>
</gene>
<sequence>MNAKIHQSPEQTISSYIGKLLRDNFGKGPESVFVSIKNVFVTVYFRNFLSPIEQVLMEQNQQNIINHLRIKVFTSFIPEIKLYIEMVTGNKIKEFYYDWTLNNKSGMFTCLCDNSFEDNVAYAENFYGKEGLEAEMIKLSHYAQRAPDKINSYELNSRTILVVREGIMVRLEKELVKRGHQDILRTVKKEMEKTYLHNNIDLELILNKSIIDSFTAWDFQLDKSIFLFILNPDKQLNIPTVEMS</sequence>
<reference evidence="2 3" key="1">
    <citation type="submission" date="2021-01" db="EMBL/GenBank/DDBJ databases">
        <title>Genome public.</title>
        <authorList>
            <person name="Liu C."/>
            <person name="Sun Q."/>
        </authorList>
    </citation>
    <scope>NUCLEOTIDE SEQUENCE [LARGE SCALE GENOMIC DNA]</scope>
    <source>
        <strain evidence="2 3">YIM B02515</strain>
    </source>
</reference>
<dbReference type="EMBL" id="JAESWC010000002">
    <property type="protein sequence ID" value="MBL4935862.1"/>
    <property type="molecule type" value="Genomic_DNA"/>
</dbReference>
<evidence type="ECO:0000313" key="3">
    <source>
        <dbReference type="Proteomes" id="UP000632377"/>
    </source>
</evidence>
<evidence type="ECO:0000313" key="2">
    <source>
        <dbReference type="EMBL" id="MBL4935862.1"/>
    </source>
</evidence>
<proteinExistence type="predicted"/>
<dbReference type="InterPro" id="IPR018745">
    <property type="entry name" value="MpsC"/>
</dbReference>
<name>A0ABS1T9U2_9CLOT</name>
<accession>A0ABS1T9U2</accession>
<protein>
    <submittedName>
        <fullName evidence="2">DUF2294 family protein</fullName>
    </submittedName>
</protein>
<dbReference type="Pfam" id="PF10057">
    <property type="entry name" value="MpsC"/>
    <property type="match status" value="2"/>
</dbReference>
<organism evidence="2 3">
    <name type="scientific">Clostridium rhizosphaerae</name>
    <dbReference type="NCBI Taxonomy" id="2803861"/>
    <lineage>
        <taxon>Bacteria</taxon>
        <taxon>Bacillati</taxon>
        <taxon>Bacillota</taxon>
        <taxon>Clostridia</taxon>
        <taxon>Eubacteriales</taxon>
        <taxon>Clostridiaceae</taxon>
        <taxon>Clostridium</taxon>
    </lineage>
</organism>